<keyword evidence="2" id="KW-1185">Reference proteome</keyword>
<evidence type="ECO:0008006" key="3">
    <source>
        <dbReference type="Google" id="ProtNLM"/>
    </source>
</evidence>
<dbReference type="EMBL" id="JAVDYB010000001">
    <property type="protein sequence ID" value="MDR7280631.1"/>
    <property type="molecule type" value="Genomic_DNA"/>
</dbReference>
<accession>A0AAE4CDH8</accession>
<protein>
    <recommendedName>
        <fullName evidence="3">DUF4034 domain-containing protein</fullName>
    </recommendedName>
</protein>
<sequence length="320" mass="35599">MLPPLSAPDFDAATAYPEVAVLRTALGAGDWPAVRRLWDSLDWAGRSELAGAVGDISRPAEVEHLVGVLEAASRDDPADPAAGAMLGAHLVAAGWRIRSGYQARYVSADQFTRFHEHLRRADEVLAEATARNPGNVTAWQYRVTIARGLQTGLAEARRRYDRAVRTDPHHVRTELSYQQMICPKWDGSWELLHEFSRERMLAAPEGAHNAVLVPLGHLEHWLELDDKKDAAYLRSKAVRDEIYEAAHRSVWHPAFQRTVGWVHVMNVFAGLFSLLDDHRAALSQFAALGPLATGSPWNYIGGDEGPTFMWRRNMAIMGAK</sequence>
<dbReference type="RefSeq" id="WP_310375298.1">
    <property type="nucleotide sequence ID" value="NZ_JAVDYB010000001.1"/>
</dbReference>
<name>A0AAE4CDH8_9ACTN</name>
<dbReference type="AlphaFoldDB" id="A0AAE4CDH8"/>
<organism evidence="1 2">
    <name type="scientific">Catenuloplanes atrovinosus</name>
    <dbReference type="NCBI Taxonomy" id="137266"/>
    <lineage>
        <taxon>Bacteria</taxon>
        <taxon>Bacillati</taxon>
        <taxon>Actinomycetota</taxon>
        <taxon>Actinomycetes</taxon>
        <taxon>Micromonosporales</taxon>
        <taxon>Micromonosporaceae</taxon>
        <taxon>Catenuloplanes</taxon>
    </lineage>
</organism>
<evidence type="ECO:0000313" key="2">
    <source>
        <dbReference type="Proteomes" id="UP001183643"/>
    </source>
</evidence>
<comment type="caution">
    <text evidence="1">The sequence shown here is derived from an EMBL/GenBank/DDBJ whole genome shotgun (WGS) entry which is preliminary data.</text>
</comment>
<dbReference type="SUPFAM" id="SSF48439">
    <property type="entry name" value="Protein prenylyltransferase"/>
    <property type="match status" value="1"/>
</dbReference>
<gene>
    <name evidence="1" type="ORF">J2S41_007409</name>
</gene>
<reference evidence="1" key="1">
    <citation type="submission" date="2023-07" db="EMBL/GenBank/DDBJ databases">
        <title>Sequencing the genomes of 1000 actinobacteria strains.</title>
        <authorList>
            <person name="Klenk H.-P."/>
        </authorList>
    </citation>
    <scope>NUCLEOTIDE SEQUENCE</scope>
    <source>
        <strain evidence="1">DSM 44707</strain>
    </source>
</reference>
<evidence type="ECO:0000313" key="1">
    <source>
        <dbReference type="EMBL" id="MDR7280631.1"/>
    </source>
</evidence>
<proteinExistence type="predicted"/>
<dbReference type="Proteomes" id="UP001183643">
    <property type="component" value="Unassembled WGS sequence"/>
</dbReference>